<sequence>MMTESTLKKQVQVEVCIDSVESAIAAVQGGADRLELCGNLGLGGGTTPSLGLFHAIRSRFPSIAIMVMVRPRAGDFLYTKSEMEVMNADIRVFKQAGANGVVLGVLTKEGFVDVLRTQELVNEAHPMEGTHRKDSPNILGIEPHTISTSVTFHRAFDMMSEPFDGAQGNVASIASIHGITRILTSGRGITAPSSLDALKSIFKEVDELNKQRDKPLIVLPGSGINPKTISLVLEALLPLGLQEVHLSAGSWIASEMKYRPIGMNMGVGGEGEWGIWRTDESKVASVKGIINDYVRRVV</sequence>
<comment type="similarity">
    <text evidence="1">Belongs to the CutC family.</text>
</comment>
<reference evidence="3" key="1">
    <citation type="submission" date="2022-07" db="EMBL/GenBank/DDBJ databases">
        <title>Genome Sequence of Physisporinus lineatus.</title>
        <authorList>
            <person name="Buettner E."/>
        </authorList>
    </citation>
    <scope>NUCLEOTIDE SEQUENCE</scope>
    <source>
        <strain evidence="3">VT162</strain>
    </source>
</reference>
<evidence type="ECO:0000313" key="4">
    <source>
        <dbReference type="Proteomes" id="UP001212997"/>
    </source>
</evidence>
<dbReference type="InterPro" id="IPR005627">
    <property type="entry name" value="CutC-like"/>
</dbReference>
<dbReference type="PANTHER" id="PTHR12598">
    <property type="entry name" value="COPPER HOMEOSTASIS PROTEIN CUTC"/>
    <property type="match status" value="1"/>
</dbReference>
<dbReference type="PANTHER" id="PTHR12598:SF0">
    <property type="entry name" value="COPPER HOMEOSTASIS PROTEIN CUTC HOMOLOG"/>
    <property type="match status" value="1"/>
</dbReference>
<dbReference type="AlphaFoldDB" id="A0AAD5YE18"/>
<proteinExistence type="inferred from homology"/>
<protein>
    <recommendedName>
        <fullName evidence="2">Copper homeostasis protein cutC homolog</fullName>
    </recommendedName>
</protein>
<gene>
    <name evidence="3" type="ORF">NLI96_g8357</name>
</gene>
<dbReference type="InterPro" id="IPR036822">
    <property type="entry name" value="CutC-like_dom_sf"/>
</dbReference>
<accession>A0AAD5YE18</accession>
<evidence type="ECO:0000313" key="3">
    <source>
        <dbReference type="EMBL" id="KAJ3480427.1"/>
    </source>
</evidence>
<evidence type="ECO:0000256" key="1">
    <source>
        <dbReference type="ARBA" id="ARBA00007768"/>
    </source>
</evidence>
<dbReference type="SUPFAM" id="SSF110395">
    <property type="entry name" value="CutC-like"/>
    <property type="match status" value="1"/>
</dbReference>
<name>A0AAD5YE18_9APHY</name>
<dbReference type="EMBL" id="JANAWD010000376">
    <property type="protein sequence ID" value="KAJ3480427.1"/>
    <property type="molecule type" value="Genomic_DNA"/>
</dbReference>
<dbReference type="Proteomes" id="UP001212997">
    <property type="component" value="Unassembled WGS sequence"/>
</dbReference>
<dbReference type="HAMAP" id="MF_00795">
    <property type="entry name" value="CutC"/>
    <property type="match status" value="1"/>
</dbReference>
<comment type="caution">
    <text evidence="3">The sequence shown here is derived from an EMBL/GenBank/DDBJ whole genome shotgun (WGS) entry which is preliminary data.</text>
</comment>
<dbReference type="GO" id="GO:0005507">
    <property type="term" value="F:copper ion binding"/>
    <property type="evidence" value="ECO:0007669"/>
    <property type="project" value="TreeGrafter"/>
</dbReference>
<evidence type="ECO:0000256" key="2">
    <source>
        <dbReference type="ARBA" id="ARBA00019014"/>
    </source>
</evidence>
<organism evidence="3 4">
    <name type="scientific">Meripilus lineatus</name>
    <dbReference type="NCBI Taxonomy" id="2056292"/>
    <lineage>
        <taxon>Eukaryota</taxon>
        <taxon>Fungi</taxon>
        <taxon>Dikarya</taxon>
        <taxon>Basidiomycota</taxon>
        <taxon>Agaricomycotina</taxon>
        <taxon>Agaricomycetes</taxon>
        <taxon>Polyporales</taxon>
        <taxon>Meripilaceae</taxon>
        <taxon>Meripilus</taxon>
    </lineage>
</organism>
<dbReference type="Gene3D" id="3.20.20.380">
    <property type="entry name" value="Copper homeostasis (CutC) domain"/>
    <property type="match status" value="1"/>
</dbReference>
<keyword evidence="4" id="KW-1185">Reference proteome</keyword>
<dbReference type="Pfam" id="PF03932">
    <property type="entry name" value="CutC"/>
    <property type="match status" value="2"/>
</dbReference>